<sequence length="91" mass="9671">MLRNLAPRGTRVFLNSETSGTVQWQSKAESNHAVVLPLSTETAPYNGHSLSSAENGDAVELGVVGSGSYLKPTTEKGAADLQNQMYELGSF</sequence>
<comment type="caution">
    <text evidence="1">The sequence shown here is derived from an EMBL/GenBank/DDBJ whole genome shotgun (WGS) entry which is preliminary data.</text>
</comment>
<accession>A0ACB8REF2</accession>
<name>A0ACB8REF2_9AGAM</name>
<reference evidence="1" key="1">
    <citation type="submission" date="2021-02" db="EMBL/GenBank/DDBJ databases">
        <authorList>
            <consortium name="DOE Joint Genome Institute"/>
            <person name="Ahrendt S."/>
            <person name="Looney B.P."/>
            <person name="Miyauchi S."/>
            <person name="Morin E."/>
            <person name="Drula E."/>
            <person name="Courty P.E."/>
            <person name="Chicoki N."/>
            <person name="Fauchery L."/>
            <person name="Kohler A."/>
            <person name="Kuo A."/>
            <person name="Labutti K."/>
            <person name="Pangilinan J."/>
            <person name="Lipzen A."/>
            <person name="Riley R."/>
            <person name="Andreopoulos W."/>
            <person name="He G."/>
            <person name="Johnson J."/>
            <person name="Barry K.W."/>
            <person name="Grigoriev I.V."/>
            <person name="Nagy L."/>
            <person name="Hibbett D."/>
            <person name="Henrissat B."/>
            <person name="Matheny P.B."/>
            <person name="Labbe J."/>
            <person name="Martin F."/>
        </authorList>
    </citation>
    <scope>NUCLEOTIDE SEQUENCE</scope>
    <source>
        <strain evidence="1">FP105234-sp</strain>
    </source>
</reference>
<organism evidence="1 2">
    <name type="scientific">Auriscalpium vulgare</name>
    <dbReference type="NCBI Taxonomy" id="40419"/>
    <lineage>
        <taxon>Eukaryota</taxon>
        <taxon>Fungi</taxon>
        <taxon>Dikarya</taxon>
        <taxon>Basidiomycota</taxon>
        <taxon>Agaricomycotina</taxon>
        <taxon>Agaricomycetes</taxon>
        <taxon>Russulales</taxon>
        <taxon>Auriscalpiaceae</taxon>
        <taxon>Auriscalpium</taxon>
    </lineage>
</organism>
<reference evidence="1" key="2">
    <citation type="journal article" date="2022" name="New Phytol.">
        <title>Evolutionary transition to the ectomycorrhizal habit in the genomes of a hyperdiverse lineage of mushroom-forming fungi.</title>
        <authorList>
            <person name="Looney B."/>
            <person name="Miyauchi S."/>
            <person name="Morin E."/>
            <person name="Drula E."/>
            <person name="Courty P.E."/>
            <person name="Kohler A."/>
            <person name="Kuo A."/>
            <person name="LaButti K."/>
            <person name="Pangilinan J."/>
            <person name="Lipzen A."/>
            <person name="Riley R."/>
            <person name="Andreopoulos W."/>
            <person name="He G."/>
            <person name="Johnson J."/>
            <person name="Nolan M."/>
            <person name="Tritt A."/>
            <person name="Barry K.W."/>
            <person name="Grigoriev I.V."/>
            <person name="Nagy L.G."/>
            <person name="Hibbett D."/>
            <person name="Henrissat B."/>
            <person name="Matheny P.B."/>
            <person name="Labbe J."/>
            <person name="Martin F.M."/>
        </authorList>
    </citation>
    <scope>NUCLEOTIDE SEQUENCE</scope>
    <source>
        <strain evidence="1">FP105234-sp</strain>
    </source>
</reference>
<gene>
    <name evidence="1" type="ORF">FA95DRAFT_630630</name>
</gene>
<evidence type="ECO:0000313" key="2">
    <source>
        <dbReference type="Proteomes" id="UP000814033"/>
    </source>
</evidence>
<dbReference type="EMBL" id="MU276091">
    <property type="protein sequence ID" value="KAI0041970.1"/>
    <property type="molecule type" value="Genomic_DNA"/>
</dbReference>
<dbReference type="Proteomes" id="UP000814033">
    <property type="component" value="Unassembled WGS sequence"/>
</dbReference>
<protein>
    <submittedName>
        <fullName evidence="1">Uncharacterized protein</fullName>
    </submittedName>
</protein>
<keyword evidence="2" id="KW-1185">Reference proteome</keyword>
<evidence type="ECO:0000313" key="1">
    <source>
        <dbReference type="EMBL" id="KAI0041970.1"/>
    </source>
</evidence>
<proteinExistence type="predicted"/>